<dbReference type="Proteomes" id="UP000593966">
    <property type="component" value="Chromosome"/>
</dbReference>
<gene>
    <name evidence="2" type="ORF">G0028_14505</name>
</gene>
<dbReference type="AlphaFoldDB" id="A0A7S7AI28"/>
<organism evidence="2 3">
    <name type="scientific">Acinetobacter piscicola</name>
    <dbReference type="NCBI Taxonomy" id="2006115"/>
    <lineage>
        <taxon>Bacteria</taxon>
        <taxon>Pseudomonadati</taxon>
        <taxon>Pseudomonadota</taxon>
        <taxon>Gammaproteobacteria</taxon>
        <taxon>Moraxellales</taxon>
        <taxon>Moraxellaceae</taxon>
        <taxon>Acinetobacter</taxon>
    </lineage>
</organism>
<name>A0A7S7AI28_9GAMM</name>
<feature type="signal peptide" evidence="1">
    <location>
        <begin position="1"/>
        <end position="24"/>
    </location>
</feature>
<dbReference type="EMBL" id="CP048659">
    <property type="protein sequence ID" value="QOW47000.1"/>
    <property type="molecule type" value="Genomic_DNA"/>
</dbReference>
<keyword evidence="3" id="KW-1185">Reference proteome</keyword>
<keyword evidence="1" id="KW-0732">Signal</keyword>
<evidence type="ECO:0000313" key="3">
    <source>
        <dbReference type="Proteomes" id="UP000593966"/>
    </source>
</evidence>
<reference evidence="2 3" key="1">
    <citation type="submission" date="2020-02" db="EMBL/GenBank/DDBJ databases">
        <title>Tigecycline-resistant Acinetobacter species from pigs and migratory birds.</title>
        <authorList>
            <person name="Chen C."/>
            <person name="Sun J."/>
            <person name="Liao X.-P."/>
            <person name="Liu Y.-H."/>
        </authorList>
    </citation>
    <scope>NUCLEOTIDE SEQUENCE [LARGE SCALE GENOMIC DNA]</scope>
    <source>
        <strain evidence="2 3">YH12207_T</strain>
    </source>
</reference>
<dbReference type="PROSITE" id="PS51257">
    <property type="entry name" value="PROKAR_LIPOPROTEIN"/>
    <property type="match status" value="1"/>
</dbReference>
<feature type="chain" id="PRO_5032619538" description="Lipoprotein" evidence="1">
    <location>
        <begin position="25"/>
        <end position="91"/>
    </location>
</feature>
<evidence type="ECO:0008006" key="4">
    <source>
        <dbReference type="Google" id="ProtNLM"/>
    </source>
</evidence>
<dbReference type="RefSeq" id="WP_180048095.1">
    <property type="nucleotide sequence ID" value="NZ_CP048659.1"/>
</dbReference>
<evidence type="ECO:0000256" key="1">
    <source>
        <dbReference type="SAM" id="SignalP"/>
    </source>
</evidence>
<accession>A0A7S7AI28</accession>
<protein>
    <recommendedName>
        <fullName evidence="4">Lipoprotein</fullName>
    </recommendedName>
</protein>
<sequence length="91" mass="10264">MNSFNIRVVMVLQLVLFLSACNLADWSPINKSPEFLRHPDGQIIRQCDGSGIAMRGGAREKFWRDNDLPKGTINFVCKNGKAYLPDQVPKD</sequence>
<proteinExistence type="predicted"/>
<evidence type="ECO:0000313" key="2">
    <source>
        <dbReference type="EMBL" id="QOW47000.1"/>
    </source>
</evidence>